<name>A0ABT6VA52_9FLAO</name>
<accession>A0ABT6VA52</accession>
<reference evidence="1 2" key="1">
    <citation type="submission" date="2023-04" db="EMBL/GenBank/DDBJ databases">
        <title>Two novel species of Flavobacterium.</title>
        <authorList>
            <person name="Liu Q."/>
            <person name="Xin Y.-H."/>
        </authorList>
    </citation>
    <scope>NUCLEOTIDE SEQUENCE [LARGE SCALE GENOMIC DNA]</scope>
    <source>
        <strain evidence="1 2">LB1P51</strain>
    </source>
</reference>
<evidence type="ECO:0008006" key="3">
    <source>
        <dbReference type="Google" id="ProtNLM"/>
    </source>
</evidence>
<sequence length="223" mass="26343">MEYNITPHKLYGKKTDELSFEEMAFIHLSTSYSPIPVKNVILRSTLSFIYQNIQHSLSFEYSKQLMPYLSLCAILDQLGICYNRKDKAEPKFENGIKRCLVYFGEIDEDDELINTLYALRNGLLHNVSLTSIDKFKDNHYIFRYNKEIENVYQKAEEKWDGNYETLDGNRDKYTTHINVEKFRDLVYKCIQKADDLNQNSLLELRLPGGVRQLFYDYIRSLAK</sequence>
<gene>
    <name evidence="1" type="ORF">QLS65_09470</name>
</gene>
<proteinExistence type="predicted"/>
<keyword evidence="2" id="KW-1185">Reference proteome</keyword>
<evidence type="ECO:0000313" key="1">
    <source>
        <dbReference type="EMBL" id="MDI5895118.1"/>
    </source>
</evidence>
<evidence type="ECO:0000313" key="2">
    <source>
        <dbReference type="Proteomes" id="UP001243403"/>
    </source>
</evidence>
<dbReference type="EMBL" id="JASCRZ010000003">
    <property type="protein sequence ID" value="MDI5895118.1"/>
    <property type="molecule type" value="Genomic_DNA"/>
</dbReference>
<comment type="caution">
    <text evidence="1">The sequence shown here is derived from an EMBL/GenBank/DDBJ whole genome shotgun (WGS) entry which is preliminary data.</text>
</comment>
<dbReference type="Proteomes" id="UP001243403">
    <property type="component" value="Unassembled WGS sequence"/>
</dbReference>
<organism evidence="1 2">
    <name type="scientific">Flavobacterium algoritolerans</name>
    <dbReference type="NCBI Taxonomy" id="3041254"/>
    <lineage>
        <taxon>Bacteria</taxon>
        <taxon>Pseudomonadati</taxon>
        <taxon>Bacteroidota</taxon>
        <taxon>Flavobacteriia</taxon>
        <taxon>Flavobacteriales</taxon>
        <taxon>Flavobacteriaceae</taxon>
        <taxon>Flavobacterium</taxon>
    </lineage>
</organism>
<protein>
    <recommendedName>
        <fullName evidence="3">Apea-like HEPN domain-containing protein</fullName>
    </recommendedName>
</protein>
<dbReference type="RefSeq" id="WP_282712238.1">
    <property type="nucleotide sequence ID" value="NZ_JASCRZ010000003.1"/>
</dbReference>